<dbReference type="Proteomes" id="UP000807306">
    <property type="component" value="Unassembled WGS sequence"/>
</dbReference>
<gene>
    <name evidence="1" type="ORF">CPB83DRAFT_880324</name>
</gene>
<dbReference type="AlphaFoldDB" id="A0A9P6EQS8"/>
<organism evidence="1 2">
    <name type="scientific">Crepidotus variabilis</name>
    <dbReference type="NCBI Taxonomy" id="179855"/>
    <lineage>
        <taxon>Eukaryota</taxon>
        <taxon>Fungi</taxon>
        <taxon>Dikarya</taxon>
        <taxon>Basidiomycota</taxon>
        <taxon>Agaricomycotina</taxon>
        <taxon>Agaricomycetes</taxon>
        <taxon>Agaricomycetidae</taxon>
        <taxon>Agaricales</taxon>
        <taxon>Agaricineae</taxon>
        <taxon>Crepidotaceae</taxon>
        <taxon>Crepidotus</taxon>
    </lineage>
</organism>
<comment type="caution">
    <text evidence="1">The sequence shown here is derived from an EMBL/GenBank/DDBJ whole genome shotgun (WGS) entry which is preliminary data.</text>
</comment>
<accession>A0A9P6EQS8</accession>
<evidence type="ECO:0000313" key="2">
    <source>
        <dbReference type="Proteomes" id="UP000807306"/>
    </source>
</evidence>
<protein>
    <submittedName>
        <fullName evidence="1">Uncharacterized protein</fullName>
    </submittedName>
</protein>
<name>A0A9P6EQS8_9AGAR</name>
<dbReference type="EMBL" id="MU157829">
    <property type="protein sequence ID" value="KAF9533187.1"/>
    <property type="molecule type" value="Genomic_DNA"/>
</dbReference>
<dbReference type="OrthoDB" id="2998325at2759"/>
<reference evidence="1" key="1">
    <citation type="submission" date="2020-11" db="EMBL/GenBank/DDBJ databases">
        <authorList>
            <consortium name="DOE Joint Genome Institute"/>
            <person name="Ahrendt S."/>
            <person name="Riley R."/>
            <person name="Andreopoulos W."/>
            <person name="Labutti K."/>
            <person name="Pangilinan J."/>
            <person name="Ruiz-Duenas F.J."/>
            <person name="Barrasa J.M."/>
            <person name="Sanchez-Garcia M."/>
            <person name="Camarero S."/>
            <person name="Miyauchi S."/>
            <person name="Serrano A."/>
            <person name="Linde D."/>
            <person name="Babiker R."/>
            <person name="Drula E."/>
            <person name="Ayuso-Fernandez I."/>
            <person name="Pacheco R."/>
            <person name="Padilla G."/>
            <person name="Ferreira P."/>
            <person name="Barriuso J."/>
            <person name="Kellner H."/>
            <person name="Castanera R."/>
            <person name="Alfaro M."/>
            <person name="Ramirez L."/>
            <person name="Pisabarro A.G."/>
            <person name="Kuo A."/>
            <person name="Tritt A."/>
            <person name="Lipzen A."/>
            <person name="He G."/>
            <person name="Yan M."/>
            <person name="Ng V."/>
            <person name="Cullen D."/>
            <person name="Martin F."/>
            <person name="Rosso M.-N."/>
            <person name="Henrissat B."/>
            <person name="Hibbett D."/>
            <person name="Martinez A.T."/>
            <person name="Grigoriev I.V."/>
        </authorList>
    </citation>
    <scope>NUCLEOTIDE SEQUENCE</scope>
    <source>
        <strain evidence="1">CBS 506.95</strain>
    </source>
</reference>
<sequence>MNSEEYDSEIERDLAKNPKRARGHLISNAKGQLVAVFKIGKGVIFNWEATMSGPVPPFSSGRAVLRYKDERQLGAAHSFKGKVGSRLRLNFENGPMVIGTLDKKIDPEKSITGRGNWKRGLTDASDVEIVALLKGGHDWLKTHS</sequence>
<proteinExistence type="predicted"/>
<keyword evidence="2" id="KW-1185">Reference proteome</keyword>
<evidence type="ECO:0000313" key="1">
    <source>
        <dbReference type="EMBL" id="KAF9533187.1"/>
    </source>
</evidence>